<dbReference type="NCBIfam" id="TIGR03968">
    <property type="entry name" value="mycofact_TetR"/>
    <property type="match status" value="1"/>
</dbReference>
<accession>A0ABV4QS59</accession>
<evidence type="ECO:0000313" key="7">
    <source>
        <dbReference type="Proteomes" id="UP001569904"/>
    </source>
</evidence>
<dbReference type="InterPro" id="IPR023772">
    <property type="entry name" value="DNA-bd_HTH_TetR-type_CS"/>
</dbReference>
<evidence type="ECO:0000256" key="3">
    <source>
        <dbReference type="ARBA" id="ARBA00023163"/>
    </source>
</evidence>
<keyword evidence="2 4" id="KW-0238">DNA-binding</keyword>
<reference evidence="6 7" key="1">
    <citation type="submission" date="2023-11" db="EMBL/GenBank/DDBJ databases">
        <title>Actinomadura monticuli sp. nov., isolated from volcanic ash.</title>
        <authorList>
            <person name="Lee S.D."/>
            <person name="Yang H."/>
            <person name="Kim I.S."/>
        </authorList>
    </citation>
    <scope>NUCLEOTIDE SEQUENCE [LARGE SCALE GENOMIC DNA]</scope>
    <source>
        <strain evidence="6 7">DSM 45346</strain>
    </source>
</reference>
<gene>
    <name evidence="6" type="primary">mftR</name>
    <name evidence="6" type="ORF">SM436_06985</name>
</gene>
<dbReference type="EMBL" id="JAXCEH010000003">
    <property type="protein sequence ID" value="MFA1553433.1"/>
    <property type="molecule type" value="Genomic_DNA"/>
</dbReference>
<dbReference type="Proteomes" id="UP001569904">
    <property type="component" value="Unassembled WGS sequence"/>
</dbReference>
<dbReference type="PRINTS" id="PR00455">
    <property type="entry name" value="HTHTETR"/>
</dbReference>
<dbReference type="InterPro" id="IPR009057">
    <property type="entry name" value="Homeodomain-like_sf"/>
</dbReference>
<evidence type="ECO:0000256" key="4">
    <source>
        <dbReference type="PROSITE-ProRule" id="PRU00335"/>
    </source>
</evidence>
<dbReference type="PROSITE" id="PS01081">
    <property type="entry name" value="HTH_TETR_1"/>
    <property type="match status" value="1"/>
</dbReference>
<evidence type="ECO:0000256" key="2">
    <source>
        <dbReference type="ARBA" id="ARBA00023125"/>
    </source>
</evidence>
<dbReference type="PROSITE" id="PS50977">
    <property type="entry name" value="HTH_TETR_2"/>
    <property type="match status" value="1"/>
</dbReference>
<protein>
    <submittedName>
        <fullName evidence="6">Mycofactocin system transcriptional regulator</fullName>
    </submittedName>
</protein>
<keyword evidence="3" id="KW-0804">Transcription</keyword>
<dbReference type="InterPro" id="IPR023851">
    <property type="entry name" value="Tscrpt_reg_TetR-type"/>
</dbReference>
<feature type="DNA-binding region" description="H-T-H motif" evidence="4">
    <location>
        <begin position="42"/>
        <end position="61"/>
    </location>
</feature>
<dbReference type="InterPro" id="IPR041347">
    <property type="entry name" value="MftR_C"/>
</dbReference>
<proteinExistence type="predicted"/>
<keyword evidence="7" id="KW-1185">Reference proteome</keyword>
<keyword evidence="1" id="KW-0805">Transcription regulation</keyword>
<dbReference type="SUPFAM" id="SSF46689">
    <property type="entry name" value="Homeodomain-like"/>
    <property type="match status" value="1"/>
</dbReference>
<dbReference type="PANTHER" id="PTHR30055">
    <property type="entry name" value="HTH-TYPE TRANSCRIPTIONAL REGULATOR RUTR"/>
    <property type="match status" value="1"/>
</dbReference>
<dbReference type="PANTHER" id="PTHR30055:SF238">
    <property type="entry name" value="MYCOFACTOCIN BIOSYNTHESIS TRANSCRIPTIONAL REGULATOR MFTR-RELATED"/>
    <property type="match status" value="1"/>
</dbReference>
<dbReference type="Gene3D" id="1.10.357.10">
    <property type="entry name" value="Tetracycline Repressor, domain 2"/>
    <property type="match status" value="1"/>
</dbReference>
<sequence>MSSDDREAALQPVMGRPRVTSRAALERLAFELFARQGFEETTVDDIARAAGIARRTFFRYFSSKNDLVWGDFEAHLRRLRKLLDEADPRTPMMDAVRAAVVEFNRYDPADVPWHRQRMELILGVPTLQADGTLRYAAWRAVISDFVAGRTGLPASAQPPRLAGHVTLAAAVSAYEQWLSCETPPPLSDLLDEAIRHVGGGLAAMLDGAAPGEEA</sequence>
<dbReference type="Gene3D" id="1.10.10.60">
    <property type="entry name" value="Homeodomain-like"/>
    <property type="match status" value="1"/>
</dbReference>
<organism evidence="6 7">
    <name type="scientific">Actinomadura chokoriensis</name>
    <dbReference type="NCBI Taxonomy" id="454156"/>
    <lineage>
        <taxon>Bacteria</taxon>
        <taxon>Bacillati</taxon>
        <taxon>Actinomycetota</taxon>
        <taxon>Actinomycetes</taxon>
        <taxon>Streptosporangiales</taxon>
        <taxon>Thermomonosporaceae</taxon>
        <taxon>Actinomadura</taxon>
    </lineage>
</organism>
<evidence type="ECO:0000313" key="6">
    <source>
        <dbReference type="EMBL" id="MFA1553433.1"/>
    </source>
</evidence>
<evidence type="ECO:0000259" key="5">
    <source>
        <dbReference type="PROSITE" id="PS50977"/>
    </source>
</evidence>
<comment type="caution">
    <text evidence="6">The sequence shown here is derived from an EMBL/GenBank/DDBJ whole genome shotgun (WGS) entry which is preliminary data.</text>
</comment>
<dbReference type="InterPro" id="IPR050109">
    <property type="entry name" value="HTH-type_TetR-like_transc_reg"/>
</dbReference>
<feature type="domain" description="HTH tetR-type" evidence="5">
    <location>
        <begin position="19"/>
        <end position="79"/>
    </location>
</feature>
<dbReference type="RefSeq" id="WP_371939828.1">
    <property type="nucleotide sequence ID" value="NZ_JAXCEH010000003.1"/>
</dbReference>
<dbReference type="InterPro" id="IPR001647">
    <property type="entry name" value="HTH_TetR"/>
</dbReference>
<evidence type="ECO:0000256" key="1">
    <source>
        <dbReference type="ARBA" id="ARBA00023015"/>
    </source>
</evidence>
<dbReference type="Pfam" id="PF17754">
    <property type="entry name" value="TetR_C_14"/>
    <property type="match status" value="1"/>
</dbReference>
<dbReference type="Pfam" id="PF00440">
    <property type="entry name" value="TetR_N"/>
    <property type="match status" value="1"/>
</dbReference>
<name>A0ABV4QS59_9ACTN</name>